<dbReference type="PANTHER" id="PTHR10039">
    <property type="entry name" value="AMELOGENIN"/>
    <property type="match status" value="1"/>
</dbReference>
<feature type="domain" description="Nephrocystin 3-like N-terminal" evidence="3">
    <location>
        <begin position="117"/>
        <end position="266"/>
    </location>
</feature>
<evidence type="ECO:0000256" key="1">
    <source>
        <dbReference type="ARBA" id="ARBA00022737"/>
    </source>
</evidence>
<gene>
    <name evidence="4" type="ORF">EST38_g6904</name>
</gene>
<proteinExistence type="predicted"/>
<dbReference type="OrthoDB" id="3228837at2759"/>
<dbReference type="EMBL" id="SDEE01000230">
    <property type="protein sequence ID" value="RXW18960.1"/>
    <property type="molecule type" value="Genomic_DNA"/>
</dbReference>
<feature type="region of interest" description="Disordered" evidence="2">
    <location>
        <begin position="1"/>
        <end position="38"/>
    </location>
</feature>
<dbReference type="Proteomes" id="UP000290288">
    <property type="component" value="Unassembled WGS sequence"/>
</dbReference>
<accession>A0A4Q2DGI9</accession>
<evidence type="ECO:0000256" key="2">
    <source>
        <dbReference type="SAM" id="MobiDB-lite"/>
    </source>
</evidence>
<keyword evidence="5" id="KW-1185">Reference proteome</keyword>
<evidence type="ECO:0000259" key="3">
    <source>
        <dbReference type="Pfam" id="PF24883"/>
    </source>
</evidence>
<sequence>MANRANSRFSPYPQRPAPGTVDDGDVQGHRGGTRNRNHFARDSLLPVPQTVFFQQGSQAPIFNAPITGGVNHYASGIDALQTLYDHSATGAMHDSDERFPPPLCHPGTREAVVIRIKDWYGYQQGPGKPIMWVHAPAGYGKTAIAGTVSKMLEEIVGLDFNPLGATFFFWRTSAERNNPARFIITIAYQLAMSVPELAPHVENAVKRNPMILRKALEVQLVKLIVEPFKAIGDLRGIPNRLVIIDGLDECINSEQESRVVKKYAEDQEIVQVRMLDLIHTLQSHNLPLSFLILSRPEAWIKQHIESSSFTDLVEVVDLYALGDHMKDVEKYVRAELSRIAAKIGDMEWPTKSIVDSFVRKTNGHMVYASTVIRHIDDPYDDPRKRLKDILDAPTDSNPDFAHSTPFSSLYELYRQIMRSCPESNRSLMVEILENIIVIADFFSKKHGLSRALATLDSLSGRAAGCGARAIRGLHAVLHISDPNPLALLASQLNPFIHSSFVEFLTNPMLSFDFAVDKKKGSRRLLWNCLECIPAINSQSEGEGDHLRFALCTFQFLWVRAWSSKEDAQLGQDEYVKMVQKLLTIDLTACFIEVLDHPGWGISHPAYTTVYVFDSNFAHSLEHLPKESDPISQQAIMHLLSSTDRVIVHVCKQPQAVLMVELVNPVDLKGYLTKLHIRSTHSNRRKSDEVAQALNELRLNLQGWPNLWEDRDPPSGWSSNLRPILDYIRQNDL</sequence>
<evidence type="ECO:0000313" key="5">
    <source>
        <dbReference type="Proteomes" id="UP000290288"/>
    </source>
</evidence>
<comment type="caution">
    <text evidence="4">The sequence shown here is derived from an EMBL/GenBank/DDBJ whole genome shotgun (WGS) entry which is preliminary data.</text>
</comment>
<dbReference type="PANTHER" id="PTHR10039:SF17">
    <property type="entry name" value="FUNGAL STAND N-TERMINAL GOODBYE DOMAIN-CONTAINING PROTEIN-RELATED"/>
    <property type="match status" value="1"/>
</dbReference>
<dbReference type="STRING" id="2316362.A0A4Q2DGI9"/>
<dbReference type="SUPFAM" id="SSF52540">
    <property type="entry name" value="P-loop containing nucleoside triphosphate hydrolases"/>
    <property type="match status" value="1"/>
</dbReference>
<reference evidence="4 5" key="1">
    <citation type="submission" date="2019-01" db="EMBL/GenBank/DDBJ databases">
        <title>Draft genome sequence of Psathyrella aberdarensis IHI B618.</title>
        <authorList>
            <person name="Buettner E."/>
            <person name="Kellner H."/>
        </authorList>
    </citation>
    <scope>NUCLEOTIDE SEQUENCE [LARGE SCALE GENOMIC DNA]</scope>
    <source>
        <strain evidence="4 5">IHI B618</strain>
    </source>
</reference>
<name>A0A4Q2DGI9_9AGAR</name>
<protein>
    <recommendedName>
        <fullName evidence="3">Nephrocystin 3-like N-terminal domain-containing protein</fullName>
    </recommendedName>
</protein>
<dbReference type="InterPro" id="IPR027417">
    <property type="entry name" value="P-loop_NTPase"/>
</dbReference>
<dbReference type="InterPro" id="IPR056884">
    <property type="entry name" value="NPHP3-like_N"/>
</dbReference>
<evidence type="ECO:0000313" key="4">
    <source>
        <dbReference type="EMBL" id="RXW18960.1"/>
    </source>
</evidence>
<dbReference type="Pfam" id="PF24883">
    <property type="entry name" value="NPHP3_N"/>
    <property type="match status" value="1"/>
</dbReference>
<dbReference type="AlphaFoldDB" id="A0A4Q2DGI9"/>
<keyword evidence="1" id="KW-0677">Repeat</keyword>
<organism evidence="4 5">
    <name type="scientific">Candolleomyces aberdarensis</name>
    <dbReference type="NCBI Taxonomy" id="2316362"/>
    <lineage>
        <taxon>Eukaryota</taxon>
        <taxon>Fungi</taxon>
        <taxon>Dikarya</taxon>
        <taxon>Basidiomycota</taxon>
        <taxon>Agaricomycotina</taxon>
        <taxon>Agaricomycetes</taxon>
        <taxon>Agaricomycetidae</taxon>
        <taxon>Agaricales</taxon>
        <taxon>Agaricineae</taxon>
        <taxon>Psathyrellaceae</taxon>
        <taxon>Candolleomyces</taxon>
    </lineage>
</organism>